<organism evidence="3">
    <name type="scientific">Ananas comosus var. bracteatus</name>
    <name type="common">red pineapple</name>
    <dbReference type="NCBI Taxonomy" id="296719"/>
    <lineage>
        <taxon>Eukaryota</taxon>
        <taxon>Viridiplantae</taxon>
        <taxon>Streptophyta</taxon>
        <taxon>Embryophyta</taxon>
        <taxon>Tracheophyta</taxon>
        <taxon>Spermatophyta</taxon>
        <taxon>Magnoliopsida</taxon>
        <taxon>Liliopsida</taxon>
        <taxon>Poales</taxon>
        <taxon>Bromeliaceae</taxon>
        <taxon>Bromelioideae</taxon>
        <taxon>Ananas</taxon>
    </lineage>
</organism>
<feature type="transmembrane region" description="Helical" evidence="2">
    <location>
        <begin position="112"/>
        <end position="133"/>
    </location>
</feature>
<name>A0A6V7PT51_ANACO</name>
<accession>A0A6V7PT51</accession>
<dbReference type="AlphaFoldDB" id="A0A6V7PT51"/>
<evidence type="ECO:0000256" key="1">
    <source>
        <dbReference type="SAM" id="MobiDB-lite"/>
    </source>
</evidence>
<evidence type="ECO:0000256" key="2">
    <source>
        <dbReference type="SAM" id="Phobius"/>
    </source>
</evidence>
<feature type="region of interest" description="Disordered" evidence="1">
    <location>
        <begin position="1"/>
        <end position="26"/>
    </location>
</feature>
<proteinExistence type="predicted"/>
<dbReference type="EMBL" id="LR862152">
    <property type="protein sequence ID" value="CAD1834032.1"/>
    <property type="molecule type" value="Genomic_DNA"/>
</dbReference>
<reference evidence="3" key="1">
    <citation type="submission" date="2020-07" db="EMBL/GenBank/DDBJ databases">
        <authorList>
            <person name="Lin J."/>
        </authorList>
    </citation>
    <scope>NUCLEOTIDE SEQUENCE</scope>
</reference>
<sequence length="147" mass="16222">MIRRSDPASEAAEGAGDRRGDNNGGGMEVNKNRWIEDWNAARENLEIKFRWTRRNLAIVGIFGVAVPILVYKASSANSICKMRTLGGLTGSSSEDDGNGRKFDLPITLQKNLSYNILHQVSVLLLLFLFVLIAPKKEVTVESSSNRS</sequence>
<dbReference type="PANTHER" id="PTHR35479">
    <property type="entry name" value="UNNAMED PRODUCT"/>
    <property type="match status" value="1"/>
</dbReference>
<protein>
    <submittedName>
        <fullName evidence="3">Uncharacterized protein</fullName>
    </submittedName>
</protein>
<keyword evidence="2" id="KW-1133">Transmembrane helix</keyword>
<keyword evidence="2" id="KW-0472">Membrane</keyword>
<evidence type="ECO:0000313" key="3">
    <source>
        <dbReference type="EMBL" id="CAD1834032.1"/>
    </source>
</evidence>
<gene>
    <name evidence="3" type="ORF">CB5_LOCUS17243</name>
</gene>
<feature type="transmembrane region" description="Helical" evidence="2">
    <location>
        <begin position="56"/>
        <end position="74"/>
    </location>
</feature>
<keyword evidence="2" id="KW-0812">Transmembrane</keyword>
<dbReference type="PANTHER" id="PTHR35479:SF4">
    <property type="entry name" value="OS01G0750800 PROTEIN"/>
    <property type="match status" value="1"/>
</dbReference>